<protein>
    <submittedName>
        <fullName evidence="1">Uncharacterized protein</fullName>
    </submittedName>
</protein>
<sequence length="117" mass="13923">MSREYRVAFLYHEPESRQLFERGVIVDYESTARIFIVAESEEEALTWCEAIAKEMLWRCNDDRSLDWKDLGYSCWIECDRALFGFFQHVKAGEMPNFDAMGTHAYLRWQDDQSKSTF</sequence>
<dbReference type="EMBL" id="FNDI01000003">
    <property type="protein sequence ID" value="SDH23830.1"/>
    <property type="molecule type" value="Genomic_DNA"/>
</dbReference>
<name>A0A7Z7B1Z6_9BURK</name>
<accession>A0A7Z7B1Z6</accession>
<comment type="caution">
    <text evidence="1">The sequence shown here is derived from an EMBL/GenBank/DDBJ whole genome shotgun (WGS) entry which is preliminary data.</text>
</comment>
<keyword evidence="2" id="KW-1185">Reference proteome</keyword>
<dbReference type="Proteomes" id="UP000198900">
    <property type="component" value="Unassembled WGS sequence"/>
</dbReference>
<proteinExistence type="predicted"/>
<evidence type="ECO:0000313" key="1">
    <source>
        <dbReference type="EMBL" id="SDH23830.1"/>
    </source>
</evidence>
<organism evidence="1 2">
    <name type="scientific">Paraburkholderia steynii</name>
    <dbReference type="NCBI Taxonomy" id="1245441"/>
    <lineage>
        <taxon>Bacteria</taxon>
        <taxon>Pseudomonadati</taxon>
        <taxon>Pseudomonadota</taxon>
        <taxon>Betaproteobacteria</taxon>
        <taxon>Burkholderiales</taxon>
        <taxon>Burkholderiaceae</taxon>
        <taxon>Paraburkholderia</taxon>
    </lineage>
</organism>
<gene>
    <name evidence="1" type="ORF">SAMN04487926_10313</name>
</gene>
<dbReference type="RefSeq" id="WP_091776216.1">
    <property type="nucleotide sequence ID" value="NZ_FNDI01000003.1"/>
</dbReference>
<reference evidence="1" key="1">
    <citation type="submission" date="2016-10" db="EMBL/GenBank/DDBJ databases">
        <authorList>
            <person name="Varghese N."/>
            <person name="Submissions S."/>
        </authorList>
    </citation>
    <scope>NUCLEOTIDE SEQUENCE [LARGE SCALE GENOMIC DNA]</scope>
    <source>
        <strain evidence="1">YR281</strain>
    </source>
</reference>
<evidence type="ECO:0000313" key="2">
    <source>
        <dbReference type="Proteomes" id="UP000198900"/>
    </source>
</evidence>
<dbReference type="AlphaFoldDB" id="A0A7Z7B1Z6"/>